<name>A0A9D2A9A2_9MICC</name>
<keyword evidence="2" id="KW-0378">Hydrolase</keyword>
<dbReference type="InterPro" id="IPR036452">
    <property type="entry name" value="Ribo_hydro-like"/>
</dbReference>
<dbReference type="Pfam" id="PF01156">
    <property type="entry name" value="IU_nuc_hydro"/>
    <property type="match status" value="1"/>
</dbReference>
<proteinExistence type="predicted"/>
<evidence type="ECO:0000313" key="2">
    <source>
        <dbReference type="EMBL" id="HIX00657.1"/>
    </source>
</evidence>
<evidence type="ECO:0000313" key="3">
    <source>
        <dbReference type="Proteomes" id="UP000824151"/>
    </source>
</evidence>
<reference evidence="2" key="1">
    <citation type="journal article" date="2021" name="PeerJ">
        <title>Extensive microbial diversity within the chicken gut microbiome revealed by metagenomics and culture.</title>
        <authorList>
            <person name="Gilroy R."/>
            <person name="Ravi A."/>
            <person name="Getino M."/>
            <person name="Pursley I."/>
            <person name="Horton D.L."/>
            <person name="Alikhan N.F."/>
            <person name="Baker D."/>
            <person name="Gharbi K."/>
            <person name="Hall N."/>
            <person name="Watson M."/>
            <person name="Adriaenssens E.M."/>
            <person name="Foster-Nyarko E."/>
            <person name="Jarju S."/>
            <person name="Secka A."/>
            <person name="Antonio M."/>
            <person name="Oren A."/>
            <person name="Chaudhuri R.R."/>
            <person name="La Ragione R."/>
            <person name="Hildebrand F."/>
            <person name="Pallen M.J."/>
        </authorList>
    </citation>
    <scope>NUCLEOTIDE SEQUENCE</scope>
    <source>
        <strain evidence="2">ChiHejej3B27-3195</strain>
    </source>
</reference>
<protein>
    <submittedName>
        <fullName evidence="2">Nucleoside hydrolase</fullName>
    </submittedName>
</protein>
<dbReference type="EMBL" id="DXGD01000404">
    <property type="protein sequence ID" value="HIX00657.1"/>
    <property type="molecule type" value="Genomic_DNA"/>
</dbReference>
<evidence type="ECO:0000259" key="1">
    <source>
        <dbReference type="Pfam" id="PF01156"/>
    </source>
</evidence>
<comment type="caution">
    <text evidence="2">The sequence shown here is derived from an EMBL/GenBank/DDBJ whole genome shotgun (WGS) entry which is preliminary data.</text>
</comment>
<dbReference type="Gene3D" id="3.90.245.10">
    <property type="entry name" value="Ribonucleoside hydrolase-like"/>
    <property type="match status" value="1"/>
</dbReference>
<dbReference type="GO" id="GO:0016799">
    <property type="term" value="F:hydrolase activity, hydrolyzing N-glycosyl compounds"/>
    <property type="evidence" value="ECO:0007669"/>
    <property type="project" value="InterPro"/>
</dbReference>
<dbReference type="AlphaFoldDB" id="A0A9D2A9A2"/>
<reference evidence="2" key="2">
    <citation type="submission" date="2021-04" db="EMBL/GenBank/DDBJ databases">
        <authorList>
            <person name="Gilroy R."/>
        </authorList>
    </citation>
    <scope>NUCLEOTIDE SEQUENCE</scope>
    <source>
        <strain evidence="2">ChiHejej3B27-3195</strain>
    </source>
</reference>
<feature type="non-terminal residue" evidence="2">
    <location>
        <position position="39"/>
    </location>
</feature>
<dbReference type="InterPro" id="IPR001910">
    <property type="entry name" value="Inosine/uridine_hydrolase_dom"/>
</dbReference>
<accession>A0A9D2A9A2</accession>
<dbReference type="Proteomes" id="UP000824151">
    <property type="component" value="Unassembled WGS sequence"/>
</dbReference>
<sequence length="39" mass="4113">MILDVDTGIDDALAIMFAARHPEVDLRAISCVAGNTSLP</sequence>
<gene>
    <name evidence="2" type="ORF">H9871_11010</name>
</gene>
<feature type="domain" description="Inosine/uridine-preferring nucleoside hydrolase" evidence="1">
    <location>
        <begin position="1"/>
        <end position="38"/>
    </location>
</feature>
<organism evidence="2 3">
    <name type="scientific">Candidatus Nesterenkonia stercoripullorum</name>
    <dbReference type="NCBI Taxonomy" id="2838701"/>
    <lineage>
        <taxon>Bacteria</taxon>
        <taxon>Bacillati</taxon>
        <taxon>Actinomycetota</taxon>
        <taxon>Actinomycetes</taxon>
        <taxon>Micrococcales</taxon>
        <taxon>Micrococcaceae</taxon>
        <taxon>Nesterenkonia</taxon>
    </lineage>
</organism>
<dbReference type="SUPFAM" id="SSF53590">
    <property type="entry name" value="Nucleoside hydrolase"/>
    <property type="match status" value="1"/>
</dbReference>